<dbReference type="InterPro" id="IPR037185">
    <property type="entry name" value="EmrE-like"/>
</dbReference>
<keyword evidence="2 5" id="KW-0812">Transmembrane</keyword>
<dbReference type="Proteomes" id="UP000036938">
    <property type="component" value="Unassembled WGS sequence"/>
</dbReference>
<feature type="transmembrane region" description="Helical" evidence="5">
    <location>
        <begin position="103"/>
        <end position="122"/>
    </location>
</feature>
<feature type="transmembrane region" description="Helical" evidence="5">
    <location>
        <begin position="39"/>
        <end position="57"/>
    </location>
</feature>
<feature type="transmembrane region" description="Helical" evidence="5">
    <location>
        <begin position="78"/>
        <end position="97"/>
    </location>
</feature>
<comment type="caution">
    <text evidence="6">The sequence shown here is derived from an EMBL/GenBank/DDBJ whole genome shotgun (WGS) entry which is preliminary data.</text>
</comment>
<keyword evidence="4 5" id="KW-0472">Membrane</keyword>
<evidence type="ECO:0000313" key="7">
    <source>
        <dbReference type="Proteomes" id="UP000036938"/>
    </source>
</evidence>
<feature type="transmembrane region" description="Helical" evidence="5">
    <location>
        <begin position="129"/>
        <end position="152"/>
    </location>
</feature>
<keyword evidence="3 5" id="KW-1133">Transmembrane helix</keyword>
<dbReference type="EMBL" id="AQQZ01000001">
    <property type="protein sequence ID" value="KNG95474.1"/>
    <property type="molecule type" value="Genomic_DNA"/>
</dbReference>
<evidence type="ECO:0000256" key="2">
    <source>
        <dbReference type="ARBA" id="ARBA00022692"/>
    </source>
</evidence>
<dbReference type="PANTHER" id="PTHR22911">
    <property type="entry name" value="ACYL-MALONYL CONDENSING ENZYME-RELATED"/>
    <property type="match status" value="1"/>
</dbReference>
<evidence type="ECO:0000256" key="1">
    <source>
        <dbReference type="ARBA" id="ARBA00004141"/>
    </source>
</evidence>
<reference evidence="6 7" key="1">
    <citation type="journal article" date="2015" name="Int. J. Syst. Evol. Microbiol.">
        <title>Aestuariivita atlantica sp. nov., isolated from deep sea sediment of the Atlantic Ocean.</title>
        <authorList>
            <person name="Li G."/>
            <person name="Lai Q."/>
            <person name="Du Y."/>
            <person name="Liu X."/>
            <person name="Sun F."/>
            <person name="Shao Z."/>
        </authorList>
    </citation>
    <scope>NUCLEOTIDE SEQUENCE [LARGE SCALE GENOMIC DNA]</scope>
    <source>
        <strain evidence="6 7">22II-S11-z3</strain>
    </source>
</reference>
<dbReference type="AlphaFoldDB" id="A0A0L1JUM7"/>
<comment type="subcellular location">
    <subcellularLocation>
        <location evidence="1">Membrane</location>
        <topology evidence="1">Multi-pass membrane protein</topology>
    </subcellularLocation>
</comment>
<accession>A0A0L1JUM7</accession>
<dbReference type="STRING" id="1317121.ATO11_02420"/>
<name>A0A0L1JUM7_9RHOB</name>
<dbReference type="PATRIC" id="fig|1317121.7.peg.490"/>
<evidence type="ECO:0000256" key="3">
    <source>
        <dbReference type="ARBA" id="ARBA00022989"/>
    </source>
</evidence>
<dbReference type="SUPFAM" id="SSF103481">
    <property type="entry name" value="Multidrug resistance efflux transporter EmrE"/>
    <property type="match status" value="2"/>
</dbReference>
<dbReference type="RefSeq" id="WP_050529209.1">
    <property type="nucleotide sequence ID" value="NZ_AQQZ01000001.1"/>
</dbReference>
<keyword evidence="7" id="KW-1185">Reference proteome</keyword>
<feature type="transmembrane region" description="Helical" evidence="5">
    <location>
        <begin position="158"/>
        <end position="176"/>
    </location>
</feature>
<evidence type="ECO:0000256" key="4">
    <source>
        <dbReference type="ARBA" id="ARBA00023136"/>
    </source>
</evidence>
<dbReference type="PANTHER" id="PTHR22911:SF6">
    <property type="entry name" value="SOLUTE CARRIER FAMILY 35 MEMBER G1"/>
    <property type="match status" value="1"/>
</dbReference>
<proteinExistence type="predicted"/>
<evidence type="ECO:0000256" key="5">
    <source>
        <dbReference type="SAM" id="Phobius"/>
    </source>
</evidence>
<dbReference type="GO" id="GO:0016020">
    <property type="term" value="C:membrane"/>
    <property type="evidence" value="ECO:0007669"/>
    <property type="project" value="UniProtKB-SubCell"/>
</dbReference>
<organism evidence="6 7">
    <name type="scientific">Pseudaestuariivita atlantica</name>
    <dbReference type="NCBI Taxonomy" id="1317121"/>
    <lineage>
        <taxon>Bacteria</taxon>
        <taxon>Pseudomonadati</taxon>
        <taxon>Pseudomonadota</taxon>
        <taxon>Alphaproteobacteria</taxon>
        <taxon>Rhodobacterales</taxon>
        <taxon>Paracoccaceae</taxon>
        <taxon>Pseudaestuariivita</taxon>
    </lineage>
</organism>
<protein>
    <submittedName>
        <fullName evidence="6">Membrane protein</fullName>
    </submittedName>
</protein>
<sequence length="299" mass="31343">MIRATATLGAVLIVAYTAVIAGADAITKAFAADFAPPQLFFFSGAIVVALSAIGARVPGVPLGGAGQGLATSCPRAMALRAGFTVLASVAFFFAFRLLPFAEVFIFIGLIPLLAALMAGPILQEEVRLPVWIALLAGFIGVLCLFPDGVAAVTWGHGIAFAAATLGTASMVLARYIGRYETNALAQVFYPNAALCLTMGLALPFVWRPMGPEDAILIVAYAVLLFVARWMLVVALRHLAAHVATPLMNLQFVWMTLLGSAVFGEVTGVQVYAGAAVVVSSGLYLLWDQLMPERAALARG</sequence>
<dbReference type="OrthoDB" id="7818056at2"/>
<feature type="transmembrane region" description="Helical" evidence="5">
    <location>
        <begin position="214"/>
        <end position="235"/>
    </location>
</feature>
<feature type="transmembrane region" description="Helical" evidence="5">
    <location>
        <begin position="188"/>
        <end position="208"/>
    </location>
</feature>
<evidence type="ECO:0000313" key="6">
    <source>
        <dbReference type="EMBL" id="KNG95474.1"/>
    </source>
</evidence>
<gene>
    <name evidence="6" type="ORF">ATO11_02420</name>
</gene>